<dbReference type="SUPFAM" id="SSF56731">
    <property type="entry name" value="DNA primase core"/>
    <property type="match status" value="1"/>
</dbReference>
<evidence type="ECO:0000313" key="8">
    <source>
        <dbReference type="EMBL" id="MBC9786510.1"/>
    </source>
</evidence>
<evidence type="ECO:0000256" key="5">
    <source>
        <dbReference type="ARBA" id="ARBA00022705"/>
    </source>
</evidence>
<dbReference type="Pfam" id="PF13155">
    <property type="entry name" value="Toprim_2"/>
    <property type="match status" value="1"/>
</dbReference>
<protein>
    <submittedName>
        <fullName evidence="8">Toprim domain-containing protein</fullName>
    </submittedName>
</protein>
<dbReference type="InterPro" id="IPR006171">
    <property type="entry name" value="TOPRIM_dom"/>
</dbReference>
<comment type="caution">
    <text evidence="8">The sequence shown here is derived from an EMBL/GenBank/DDBJ whole genome shotgun (WGS) entry which is preliminary data.</text>
</comment>
<dbReference type="SUPFAM" id="SSF57783">
    <property type="entry name" value="Zinc beta-ribbon"/>
    <property type="match status" value="1"/>
</dbReference>
<dbReference type="Gene3D" id="3.40.1360.10">
    <property type="match status" value="1"/>
</dbReference>
<sequence length="342" mass="39628">MSNAGFSQRSRVHSENPEAEKPSVVITILNHQLNVDIEAELQKYDWRRPRWRGEKFLACSPFRNERNPSFAVHLKTGVWIDSGSDGDEWNKGSFPKLLSWLRNETVWESEDYLLQSYCLNLQDIDHVQLSFNLFLESPKVGPLSADLLTQYRFRHPYLSNKRGIEEKYQRAFQIGYDRQNKAVTFPWFDKDGQLATVKFRSINHKWFWYHPDGQPIKNHLYGLNIVNKTGKTRLCIVESEIDAITLWQAGQPAVALGGANLSRRQRELILQSSIEELIIATDNDQPGKRIAESIIRQLGGYVHLKCLQLPKSVKDVNDLTKVELLQVRQQVKDCCYWEKIAS</sequence>
<dbReference type="EMBL" id="JACVHF010000042">
    <property type="protein sequence ID" value="MBC9786510.1"/>
    <property type="molecule type" value="Genomic_DNA"/>
</dbReference>
<dbReference type="SMART" id="SM00493">
    <property type="entry name" value="TOPRIM"/>
    <property type="match status" value="1"/>
</dbReference>
<evidence type="ECO:0000259" key="7">
    <source>
        <dbReference type="PROSITE" id="PS50880"/>
    </source>
</evidence>
<organism evidence="8 9">
    <name type="scientific">Heliobacterium chlorum</name>
    <dbReference type="NCBI Taxonomy" id="2698"/>
    <lineage>
        <taxon>Bacteria</taxon>
        <taxon>Bacillati</taxon>
        <taxon>Bacillota</taxon>
        <taxon>Clostridia</taxon>
        <taxon>Eubacteriales</taxon>
        <taxon>Heliobacteriaceae</taxon>
        <taxon>Heliobacterium</taxon>
    </lineage>
</organism>
<dbReference type="PROSITE" id="PS50880">
    <property type="entry name" value="TOPRIM"/>
    <property type="match status" value="1"/>
</dbReference>
<keyword evidence="1" id="KW-0240">DNA-directed RNA polymerase</keyword>
<evidence type="ECO:0000256" key="1">
    <source>
        <dbReference type="ARBA" id="ARBA00022478"/>
    </source>
</evidence>
<dbReference type="PANTHER" id="PTHR30313:SF2">
    <property type="entry name" value="DNA PRIMASE"/>
    <property type="match status" value="1"/>
</dbReference>
<dbReference type="PANTHER" id="PTHR30313">
    <property type="entry name" value="DNA PRIMASE"/>
    <property type="match status" value="1"/>
</dbReference>
<keyword evidence="3" id="KW-0808">Transferase</keyword>
<reference evidence="8 9" key="1">
    <citation type="submission" date="2020-07" db="EMBL/GenBank/DDBJ databases">
        <title>Draft whole-genome sequence of Heliobacterium chlorum DSM 3682, type strain.</title>
        <authorList>
            <person name="Kyndt J.A."/>
            <person name="Meyer T.E."/>
            <person name="Imhoff J.F."/>
        </authorList>
    </citation>
    <scope>NUCLEOTIDE SEQUENCE [LARGE SCALE GENOMIC DNA]</scope>
    <source>
        <strain evidence="8 9">DSM 3682</strain>
    </source>
</reference>
<keyword evidence="4" id="KW-0548">Nucleotidyltransferase</keyword>
<evidence type="ECO:0000256" key="3">
    <source>
        <dbReference type="ARBA" id="ARBA00022679"/>
    </source>
</evidence>
<keyword evidence="9" id="KW-1185">Reference proteome</keyword>
<evidence type="ECO:0000256" key="6">
    <source>
        <dbReference type="ARBA" id="ARBA00023163"/>
    </source>
</evidence>
<keyword evidence="2" id="KW-0639">Primosome</keyword>
<dbReference type="CDD" id="cd03364">
    <property type="entry name" value="TOPRIM_DnaG_primases"/>
    <property type="match status" value="1"/>
</dbReference>
<keyword evidence="5" id="KW-0235">DNA replication</keyword>
<accession>A0ABR7T802</accession>
<evidence type="ECO:0000313" key="9">
    <source>
        <dbReference type="Proteomes" id="UP000617402"/>
    </source>
</evidence>
<evidence type="ECO:0000256" key="4">
    <source>
        <dbReference type="ARBA" id="ARBA00022695"/>
    </source>
</evidence>
<name>A0ABR7T802_HELCL</name>
<dbReference type="Proteomes" id="UP000617402">
    <property type="component" value="Unassembled WGS sequence"/>
</dbReference>
<dbReference type="InterPro" id="IPR034151">
    <property type="entry name" value="TOPRIM_DnaG_bac"/>
</dbReference>
<dbReference type="Gene3D" id="3.90.580.10">
    <property type="entry name" value="Zinc finger, CHC2-type domain"/>
    <property type="match status" value="1"/>
</dbReference>
<dbReference type="InterPro" id="IPR036977">
    <property type="entry name" value="DNA_primase_Znf_CHC2"/>
</dbReference>
<keyword evidence="6" id="KW-0804">Transcription</keyword>
<evidence type="ECO:0000256" key="2">
    <source>
        <dbReference type="ARBA" id="ARBA00022515"/>
    </source>
</evidence>
<proteinExistence type="predicted"/>
<feature type="domain" description="Toprim" evidence="7">
    <location>
        <begin position="232"/>
        <end position="324"/>
    </location>
</feature>
<gene>
    <name evidence="8" type="ORF">H1S01_18815</name>
</gene>
<dbReference type="InterPro" id="IPR050219">
    <property type="entry name" value="DnaG_primase"/>
</dbReference>